<gene>
    <name evidence="7" type="ORF">GCM10009867_19800</name>
</gene>
<keyword evidence="2" id="KW-0813">Transport</keyword>
<dbReference type="SUPFAM" id="SSF52540">
    <property type="entry name" value="P-loop containing nucleoside triphosphate hydrolases"/>
    <property type="match status" value="1"/>
</dbReference>
<evidence type="ECO:0000313" key="7">
    <source>
        <dbReference type="EMBL" id="GAA2736048.1"/>
    </source>
</evidence>
<dbReference type="PROSITE" id="PS50893">
    <property type="entry name" value="ABC_TRANSPORTER_2"/>
    <property type="match status" value="1"/>
</dbReference>
<dbReference type="InterPro" id="IPR017871">
    <property type="entry name" value="ABC_transporter-like_CS"/>
</dbReference>
<dbReference type="SMART" id="SM00382">
    <property type="entry name" value="AAA"/>
    <property type="match status" value="1"/>
</dbReference>
<evidence type="ECO:0000313" key="8">
    <source>
        <dbReference type="Proteomes" id="UP001501326"/>
    </source>
</evidence>
<feature type="domain" description="ABC transporter" evidence="6">
    <location>
        <begin position="2"/>
        <end position="237"/>
    </location>
</feature>
<comment type="similarity">
    <text evidence="1">Belongs to the ABC transporter superfamily.</text>
</comment>
<proteinExistence type="inferred from homology"/>
<evidence type="ECO:0000256" key="2">
    <source>
        <dbReference type="ARBA" id="ARBA00022448"/>
    </source>
</evidence>
<dbReference type="Gene3D" id="3.40.50.300">
    <property type="entry name" value="P-loop containing nucleotide triphosphate hydrolases"/>
    <property type="match status" value="1"/>
</dbReference>
<accession>A0ABP6H356</accession>
<dbReference type="PANTHER" id="PTHR43117:SF4">
    <property type="entry name" value="OSMOPROTECTANT IMPORT ATP-BINDING PROTEIN OSMV"/>
    <property type="match status" value="1"/>
</dbReference>
<keyword evidence="3" id="KW-0547">Nucleotide-binding</keyword>
<dbReference type="InterPro" id="IPR027417">
    <property type="entry name" value="P-loop_NTPase"/>
</dbReference>
<evidence type="ECO:0000256" key="3">
    <source>
        <dbReference type="ARBA" id="ARBA00022741"/>
    </source>
</evidence>
<protein>
    <submittedName>
        <fullName evidence="7">ATP-binding cassette domain-containing protein</fullName>
    </submittedName>
</protein>
<evidence type="ECO:0000256" key="1">
    <source>
        <dbReference type="ARBA" id="ARBA00005417"/>
    </source>
</evidence>
<feature type="region of interest" description="Disordered" evidence="5">
    <location>
        <begin position="355"/>
        <end position="379"/>
    </location>
</feature>
<evidence type="ECO:0000256" key="5">
    <source>
        <dbReference type="SAM" id="MobiDB-lite"/>
    </source>
</evidence>
<keyword evidence="8" id="KW-1185">Reference proteome</keyword>
<dbReference type="EMBL" id="BAAARN010000001">
    <property type="protein sequence ID" value="GAA2736048.1"/>
    <property type="molecule type" value="Genomic_DNA"/>
</dbReference>
<dbReference type="InterPro" id="IPR003439">
    <property type="entry name" value="ABC_transporter-like_ATP-bd"/>
</dbReference>
<evidence type="ECO:0000256" key="4">
    <source>
        <dbReference type="ARBA" id="ARBA00022840"/>
    </source>
</evidence>
<comment type="caution">
    <text evidence="7">The sequence shown here is derived from an EMBL/GenBank/DDBJ whole genome shotgun (WGS) entry which is preliminary data.</text>
</comment>
<name>A0ABP6H356_9MICO</name>
<organism evidence="7 8">
    <name type="scientific">Pedococcus aerophilus</name>
    <dbReference type="NCBI Taxonomy" id="436356"/>
    <lineage>
        <taxon>Bacteria</taxon>
        <taxon>Bacillati</taxon>
        <taxon>Actinomycetota</taxon>
        <taxon>Actinomycetes</taxon>
        <taxon>Micrococcales</taxon>
        <taxon>Intrasporangiaceae</taxon>
        <taxon>Pedococcus</taxon>
    </lineage>
</organism>
<dbReference type="RefSeq" id="WP_344192665.1">
    <property type="nucleotide sequence ID" value="NZ_BAAARN010000001.1"/>
</dbReference>
<sequence>MIVFDGVTKQYPDGTVAVDELSLEAPTGQITVLVGPSGCGKTTSLRMINRMITPTSGTITLDGKDTKRMKEAELRRGIGYVIQHAGLFPHRTVLDNVGTVPRLLGMDRRETEKRSMELLERVGLDPAFAKRYPAQLSGGQQQRVGVARALAADPPVMLMDEPFSAVDPVVREQLQDEFLRLQSELGKTIVFVTHDIDEAIKLGDQVAVLRVGGKLAQIAEPAYLLSHPVDDFIADFVGRDRGYRALSFQKTPRLPLASERTVAMGETVSGVDSDWVLVVDEGNRPLGWVEPRRISGEVTSEVLHRGGTVARASGPLRAALDAALSSPSRRGVIVDDAGALVGTVRAHEVLTAIEETDRPELEDPQRPGAARASHESSGA</sequence>
<dbReference type="Pfam" id="PF00005">
    <property type="entry name" value="ABC_tran"/>
    <property type="match status" value="1"/>
</dbReference>
<dbReference type="InterPro" id="IPR003593">
    <property type="entry name" value="AAA+_ATPase"/>
</dbReference>
<dbReference type="InterPro" id="IPR046342">
    <property type="entry name" value="CBS_dom_sf"/>
</dbReference>
<evidence type="ECO:0000259" key="6">
    <source>
        <dbReference type="PROSITE" id="PS50893"/>
    </source>
</evidence>
<dbReference type="Proteomes" id="UP001501326">
    <property type="component" value="Unassembled WGS sequence"/>
</dbReference>
<keyword evidence="4 7" id="KW-0067">ATP-binding</keyword>
<dbReference type="PANTHER" id="PTHR43117">
    <property type="entry name" value="OSMOPROTECTANT IMPORT ATP-BINDING PROTEIN OSMV"/>
    <property type="match status" value="1"/>
</dbReference>
<reference evidence="8" key="1">
    <citation type="journal article" date="2019" name="Int. J. Syst. Evol. Microbiol.">
        <title>The Global Catalogue of Microorganisms (GCM) 10K type strain sequencing project: providing services to taxonomists for standard genome sequencing and annotation.</title>
        <authorList>
            <consortium name="The Broad Institute Genomics Platform"/>
            <consortium name="The Broad Institute Genome Sequencing Center for Infectious Disease"/>
            <person name="Wu L."/>
            <person name="Ma J."/>
        </authorList>
    </citation>
    <scope>NUCLEOTIDE SEQUENCE [LARGE SCALE GENOMIC DNA]</scope>
    <source>
        <strain evidence="8">JCM 16378</strain>
    </source>
</reference>
<dbReference type="SUPFAM" id="SSF54631">
    <property type="entry name" value="CBS-domain pair"/>
    <property type="match status" value="1"/>
</dbReference>
<dbReference type="PROSITE" id="PS00211">
    <property type="entry name" value="ABC_TRANSPORTER_1"/>
    <property type="match status" value="1"/>
</dbReference>
<feature type="compositionally biased region" description="Basic and acidic residues" evidence="5">
    <location>
        <begin position="355"/>
        <end position="365"/>
    </location>
</feature>
<dbReference type="GO" id="GO:0005524">
    <property type="term" value="F:ATP binding"/>
    <property type="evidence" value="ECO:0007669"/>
    <property type="project" value="UniProtKB-KW"/>
</dbReference>